<dbReference type="AlphaFoldDB" id="A0A9P7AVF5"/>
<organism evidence="2 3">
    <name type="scientific">Suillus subaureus</name>
    <dbReference type="NCBI Taxonomy" id="48587"/>
    <lineage>
        <taxon>Eukaryota</taxon>
        <taxon>Fungi</taxon>
        <taxon>Dikarya</taxon>
        <taxon>Basidiomycota</taxon>
        <taxon>Agaricomycotina</taxon>
        <taxon>Agaricomycetes</taxon>
        <taxon>Agaricomycetidae</taxon>
        <taxon>Boletales</taxon>
        <taxon>Suillineae</taxon>
        <taxon>Suillaceae</taxon>
        <taxon>Suillus</taxon>
    </lineage>
</organism>
<reference evidence="2" key="1">
    <citation type="journal article" date="2020" name="New Phytol.">
        <title>Comparative genomics reveals dynamic genome evolution in host specialist ectomycorrhizal fungi.</title>
        <authorList>
            <person name="Lofgren L.A."/>
            <person name="Nguyen N.H."/>
            <person name="Vilgalys R."/>
            <person name="Ruytinx J."/>
            <person name="Liao H.L."/>
            <person name="Branco S."/>
            <person name="Kuo A."/>
            <person name="LaButti K."/>
            <person name="Lipzen A."/>
            <person name="Andreopoulos W."/>
            <person name="Pangilinan J."/>
            <person name="Riley R."/>
            <person name="Hundley H."/>
            <person name="Na H."/>
            <person name="Barry K."/>
            <person name="Grigoriev I.V."/>
            <person name="Stajich J.E."/>
            <person name="Kennedy P.G."/>
        </authorList>
    </citation>
    <scope>NUCLEOTIDE SEQUENCE</scope>
    <source>
        <strain evidence="2">MN1</strain>
    </source>
</reference>
<keyword evidence="1" id="KW-0732">Signal</keyword>
<dbReference type="EMBL" id="JABBWG010000307">
    <property type="protein sequence ID" value="KAG1795595.1"/>
    <property type="molecule type" value="Genomic_DNA"/>
</dbReference>
<keyword evidence="3" id="KW-1185">Reference proteome</keyword>
<protein>
    <recommendedName>
        <fullName evidence="4">Secreted protein</fullName>
    </recommendedName>
</protein>
<dbReference type="GeneID" id="64631489"/>
<name>A0A9P7AVF5_9AGAM</name>
<evidence type="ECO:0000256" key="1">
    <source>
        <dbReference type="SAM" id="SignalP"/>
    </source>
</evidence>
<gene>
    <name evidence="2" type="ORF">BJ212DRAFT_1410236</name>
</gene>
<evidence type="ECO:0000313" key="3">
    <source>
        <dbReference type="Proteomes" id="UP000807769"/>
    </source>
</evidence>
<dbReference type="RefSeq" id="XP_041185259.1">
    <property type="nucleotide sequence ID" value="XM_041337473.1"/>
</dbReference>
<dbReference type="Proteomes" id="UP000807769">
    <property type="component" value="Unassembled WGS sequence"/>
</dbReference>
<evidence type="ECO:0000313" key="2">
    <source>
        <dbReference type="EMBL" id="KAG1795595.1"/>
    </source>
</evidence>
<comment type="caution">
    <text evidence="2">The sequence shown here is derived from an EMBL/GenBank/DDBJ whole genome shotgun (WGS) entry which is preliminary data.</text>
</comment>
<proteinExistence type="predicted"/>
<sequence>MLRLPLLIVSLPNSLTDIYLQCTRYPPPSVPPRLGQPSPSPSPDLCSYYRVVNPSISASIFLPDPMNVLPELRIGSGHKSA</sequence>
<evidence type="ECO:0008006" key="4">
    <source>
        <dbReference type="Google" id="ProtNLM"/>
    </source>
</evidence>
<dbReference type="OrthoDB" id="10572033at2759"/>
<accession>A0A9P7AVF5</accession>
<feature type="chain" id="PRO_5040273242" description="Secreted protein" evidence="1">
    <location>
        <begin position="17"/>
        <end position="81"/>
    </location>
</feature>
<feature type="signal peptide" evidence="1">
    <location>
        <begin position="1"/>
        <end position="16"/>
    </location>
</feature>